<dbReference type="NCBIfam" id="NF001138">
    <property type="entry name" value="PRK00143.1"/>
    <property type="match status" value="1"/>
</dbReference>
<dbReference type="GO" id="GO:0000049">
    <property type="term" value="F:tRNA binding"/>
    <property type="evidence" value="ECO:0007669"/>
    <property type="project" value="UniProtKB-KW"/>
</dbReference>
<feature type="binding site" evidence="11">
    <location>
        <begin position="9"/>
        <end position="16"/>
    </location>
    <ligand>
        <name>ATP</name>
        <dbReference type="ChEBI" id="CHEBI:30616"/>
    </ligand>
</feature>
<dbReference type="FunFam" id="2.40.30.10:FF:000023">
    <property type="entry name" value="tRNA-specific 2-thiouridylase MnmA"/>
    <property type="match status" value="1"/>
</dbReference>
<dbReference type="GO" id="GO:0005737">
    <property type="term" value="C:cytoplasm"/>
    <property type="evidence" value="ECO:0007669"/>
    <property type="project" value="UniProtKB-SubCell"/>
</dbReference>
<feature type="region of interest" description="Interaction with tRNA" evidence="11">
    <location>
        <begin position="305"/>
        <end position="306"/>
    </location>
</feature>
<dbReference type="PANTHER" id="PTHR11933:SF5">
    <property type="entry name" value="MITOCHONDRIAL TRNA-SPECIFIC 2-THIOURIDYLASE 1"/>
    <property type="match status" value="1"/>
</dbReference>
<evidence type="ECO:0000313" key="15">
    <source>
        <dbReference type="Proteomes" id="UP000050514"/>
    </source>
</evidence>
<comment type="caution">
    <text evidence="14">The sequence shown here is derived from an EMBL/GenBank/DDBJ whole genome shotgun (WGS) entry which is preliminary data.</text>
</comment>
<keyword evidence="7 11" id="KW-0694">RNA-binding</keyword>
<evidence type="ECO:0000256" key="7">
    <source>
        <dbReference type="ARBA" id="ARBA00022884"/>
    </source>
</evidence>
<keyword evidence="3 11" id="KW-0808">Transferase</keyword>
<dbReference type="EC" id="2.8.1.13" evidence="11"/>
<feature type="active site" description="Cysteine persulfide intermediate" evidence="11">
    <location>
        <position position="199"/>
    </location>
</feature>
<dbReference type="GO" id="GO:0005524">
    <property type="term" value="F:ATP binding"/>
    <property type="evidence" value="ECO:0007669"/>
    <property type="project" value="UniProtKB-KW"/>
</dbReference>
<dbReference type="Gene3D" id="3.40.50.620">
    <property type="entry name" value="HUPs"/>
    <property type="match status" value="1"/>
</dbReference>
<comment type="function">
    <text evidence="10 11">Catalyzes the 2-thiolation of uridine at the wobble position (U34) of tRNA, leading to the formation of s(2)U34.</text>
</comment>
<dbReference type="InterPro" id="IPR046885">
    <property type="entry name" value="MnmA-like_C"/>
</dbReference>
<keyword evidence="5 11" id="KW-0547">Nucleotide-binding</keyword>
<sequence length="366" mass="41294">MKDVKVAIAMSGGVDSSVAAALLKEQGYQVFGVMLRLWSEPGKEDSNRCCTPDSMAQARRVAAQLKIPFYAINAQEIFRQVVVEYFFEGYRSGITPNPCLLCNRYIRWDYMWKHVQAMGAEKMATGHYARLRVANSKTVKLLKGLDENKDQSYVLSVLRQDQLQHTLLPVGEFTKPQVRQLARDFGLPVAERQDSQDLCFLAGQDYRDFLRRNAPDVIRPGKIVTTGGQVVGEHEGLGFYTIGQRKGLGLQLPHPYYVVDKKVEENLLIVGKETDLRFGGLIAEGVNWIEENPPAVCFSAEVKIRYKARFVPAIIEIMDDHRVHVKFEQPVRDVTPGQRAVFYQGDEVIGGGMIREAIPFIIQEKA</sequence>
<comment type="caution">
    <text evidence="11">Lacks conserved residue(s) required for the propagation of feature annotation.</text>
</comment>
<feature type="binding site" evidence="11">
    <location>
        <position position="35"/>
    </location>
    <ligand>
        <name>ATP</name>
        <dbReference type="ChEBI" id="CHEBI:30616"/>
    </ligand>
</feature>
<feature type="disulfide bond" description="Alternate" evidence="11">
    <location>
        <begin position="102"/>
        <end position="199"/>
    </location>
</feature>
<dbReference type="InterPro" id="IPR023382">
    <property type="entry name" value="MnmA-like_central_sf"/>
</dbReference>
<gene>
    <name evidence="11" type="primary">mnmA</name>
    <name evidence="14" type="ORF">AC812_02310</name>
</gene>
<organism evidence="14 15">
    <name type="scientific">Bellilinea caldifistulae</name>
    <dbReference type="NCBI Taxonomy" id="360411"/>
    <lineage>
        <taxon>Bacteria</taxon>
        <taxon>Bacillati</taxon>
        <taxon>Chloroflexota</taxon>
        <taxon>Anaerolineae</taxon>
        <taxon>Anaerolineales</taxon>
        <taxon>Anaerolineaceae</taxon>
        <taxon>Bellilinea</taxon>
    </lineage>
</organism>
<evidence type="ECO:0000256" key="6">
    <source>
        <dbReference type="ARBA" id="ARBA00022840"/>
    </source>
</evidence>
<evidence type="ECO:0000259" key="13">
    <source>
        <dbReference type="Pfam" id="PF20259"/>
    </source>
</evidence>
<evidence type="ECO:0000313" key="14">
    <source>
        <dbReference type="EMBL" id="KPL78060.1"/>
    </source>
</evidence>
<dbReference type="SUPFAM" id="SSF52402">
    <property type="entry name" value="Adenine nucleotide alpha hydrolases-like"/>
    <property type="match status" value="1"/>
</dbReference>
<protein>
    <recommendedName>
        <fullName evidence="11">tRNA-specific 2-thiouridylase MnmA</fullName>
        <ecNumber evidence="11">2.8.1.13</ecNumber>
    </recommendedName>
</protein>
<evidence type="ECO:0000256" key="8">
    <source>
        <dbReference type="ARBA" id="ARBA00023157"/>
    </source>
</evidence>
<name>A0A0P6XEG9_9CHLR</name>
<evidence type="ECO:0000256" key="1">
    <source>
        <dbReference type="ARBA" id="ARBA00022490"/>
    </source>
</evidence>
<comment type="similarity">
    <text evidence="11">Belongs to the MnmA/TRMU family.</text>
</comment>
<comment type="subcellular location">
    <subcellularLocation>
        <location evidence="11">Cytoplasm</location>
    </subcellularLocation>
</comment>
<dbReference type="InterPro" id="IPR014729">
    <property type="entry name" value="Rossmann-like_a/b/a_fold"/>
</dbReference>
<dbReference type="RefSeq" id="WP_061916397.1">
    <property type="nucleotide sequence ID" value="NZ_DF967971.1"/>
</dbReference>
<dbReference type="OrthoDB" id="9800696at2"/>
<proteinExistence type="inferred from homology"/>
<dbReference type="STRING" id="360411.AC812_02310"/>
<reference evidence="14 15" key="1">
    <citation type="submission" date="2015-07" db="EMBL/GenBank/DDBJ databases">
        <title>Draft genome of Bellilinea caldifistulae DSM 17877.</title>
        <authorList>
            <person name="Hemp J."/>
            <person name="Ward L.M."/>
            <person name="Pace L.A."/>
            <person name="Fischer W.W."/>
        </authorList>
    </citation>
    <scope>NUCLEOTIDE SEQUENCE [LARGE SCALE GENOMIC DNA]</scope>
    <source>
        <strain evidence="14 15">GOMI-1</strain>
    </source>
</reference>
<dbReference type="PATRIC" id="fig|360411.5.peg.1021"/>
<keyword evidence="15" id="KW-1185">Reference proteome</keyword>
<dbReference type="Gene3D" id="2.40.30.10">
    <property type="entry name" value="Translation factors"/>
    <property type="match status" value="1"/>
</dbReference>
<evidence type="ECO:0000259" key="12">
    <source>
        <dbReference type="Pfam" id="PF20258"/>
    </source>
</evidence>
<evidence type="ECO:0000256" key="11">
    <source>
        <dbReference type="HAMAP-Rule" id="MF_00144"/>
    </source>
</evidence>
<dbReference type="CDD" id="cd01998">
    <property type="entry name" value="MnmA_TRMU-like"/>
    <property type="match status" value="1"/>
</dbReference>
<dbReference type="Gene3D" id="2.30.30.280">
    <property type="entry name" value="Adenine nucleotide alpha hydrolases-like domains"/>
    <property type="match status" value="1"/>
</dbReference>
<dbReference type="GO" id="GO:0103016">
    <property type="term" value="F:tRNA-uridine 2-sulfurtransferase activity"/>
    <property type="evidence" value="ECO:0007669"/>
    <property type="project" value="UniProtKB-EC"/>
</dbReference>
<dbReference type="EMBL" id="LGHJ01000007">
    <property type="protein sequence ID" value="KPL78060.1"/>
    <property type="molecule type" value="Genomic_DNA"/>
</dbReference>
<feature type="active site" description="Nucleophile" evidence="11">
    <location>
        <position position="102"/>
    </location>
</feature>
<dbReference type="FunFam" id="2.30.30.280:FF:000001">
    <property type="entry name" value="tRNA-specific 2-thiouridylase MnmA"/>
    <property type="match status" value="1"/>
</dbReference>
<accession>A0A0P6XEG9</accession>
<dbReference type="Pfam" id="PF03054">
    <property type="entry name" value="tRNA_Me_trans"/>
    <property type="match status" value="1"/>
</dbReference>
<keyword evidence="4 11" id="KW-0819">tRNA processing</keyword>
<dbReference type="HAMAP" id="MF_00144">
    <property type="entry name" value="tRNA_thiouridyl_MnmA"/>
    <property type="match status" value="1"/>
</dbReference>
<feature type="site" description="Interaction with tRNA" evidence="11">
    <location>
        <position position="338"/>
    </location>
</feature>
<keyword evidence="2 11" id="KW-0820">tRNA-binding</keyword>
<keyword evidence="8 11" id="KW-1015">Disulfide bond</keyword>
<dbReference type="Pfam" id="PF20258">
    <property type="entry name" value="tRNA_Me_trans_C"/>
    <property type="match status" value="1"/>
</dbReference>
<dbReference type="FunFam" id="3.40.50.620:FF:000115">
    <property type="entry name" value="tRNA-specific 2-thiouridylase MnmA"/>
    <property type="match status" value="1"/>
</dbReference>
<dbReference type="Pfam" id="PF20259">
    <property type="entry name" value="tRNA_Me_trans_M"/>
    <property type="match status" value="1"/>
</dbReference>
<dbReference type="InterPro" id="IPR046884">
    <property type="entry name" value="MnmA-like_central"/>
</dbReference>
<keyword evidence="6 11" id="KW-0067">ATP-binding</keyword>
<feature type="domain" description="tRNA-specific 2-thiouridylase MnmA-like C-terminal" evidence="12">
    <location>
        <begin position="280"/>
        <end position="354"/>
    </location>
</feature>
<evidence type="ECO:0000256" key="4">
    <source>
        <dbReference type="ARBA" id="ARBA00022694"/>
    </source>
</evidence>
<feature type="domain" description="tRNA-specific 2-thiouridylase MnmA-like central" evidence="13">
    <location>
        <begin position="208"/>
        <end position="272"/>
    </location>
</feature>
<keyword evidence="1 11" id="KW-0963">Cytoplasm</keyword>
<dbReference type="Proteomes" id="UP000050514">
    <property type="component" value="Unassembled WGS sequence"/>
</dbReference>
<evidence type="ECO:0000256" key="3">
    <source>
        <dbReference type="ARBA" id="ARBA00022679"/>
    </source>
</evidence>
<evidence type="ECO:0000256" key="5">
    <source>
        <dbReference type="ARBA" id="ARBA00022741"/>
    </source>
</evidence>
<evidence type="ECO:0000256" key="2">
    <source>
        <dbReference type="ARBA" id="ARBA00022555"/>
    </source>
</evidence>
<dbReference type="InterPro" id="IPR004506">
    <property type="entry name" value="MnmA-like"/>
</dbReference>
<dbReference type="GO" id="GO:0002143">
    <property type="term" value="P:tRNA wobble position uridine thiolation"/>
    <property type="evidence" value="ECO:0007669"/>
    <property type="project" value="TreeGrafter"/>
</dbReference>
<evidence type="ECO:0000256" key="9">
    <source>
        <dbReference type="ARBA" id="ARBA00051542"/>
    </source>
</evidence>
<dbReference type="PANTHER" id="PTHR11933">
    <property type="entry name" value="TRNA 5-METHYLAMINOMETHYL-2-THIOURIDYLATE -METHYLTRANSFERASE"/>
    <property type="match status" value="1"/>
</dbReference>
<feature type="region of interest" description="Interaction with tRNA" evidence="11">
    <location>
        <begin position="149"/>
        <end position="151"/>
    </location>
</feature>
<feature type="site" description="Interaction with tRNA" evidence="11">
    <location>
        <position position="127"/>
    </location>
</feature>
<comment type="catalytic activity">
    <reaction evidence="9 11">
        <text>S-sulfanyl-L-cysteinyl-[protein] + uridine(34) in tRNA + AH2 + ATP = 2-thiouridine(34) in tRNA + L-cysteinyl-[protein] + A + AMP + diphosphate + H(+)</text>
        <dbReference type="Rhea" id="RHEA:47032"/>
        <dbReference type="Rhea" id="RHEA-COMP:10131"/>
        <dbReference type="Rhea" id="RHEA-COMP:11726"/>
        <dbReference type="Rhea" id="RHEA-COMP:11727"/>
        <dbReference type="Rhea" id="RHEA-COMP:11728"/>
        <dbReference type="ChEBI" id="CHEBI:13193"/>
        <dbReference type="ChEBI" id="CHEBI:15378"/>
        <dbReference type="ChEBI" id="CHEBI:17499"/>
        <dbReference type="ChEBI" id="CHEBI:29950"/>
        <dbReference type="ChEBI" id="CHEBI:30616"/>
        <dbReference type="ChEBI" id="CHEBI:33019"/>
        <dbReference type="ChEBI" id="CHEBI:61963"/>
        <dbReference type="ChEBI" id="CHEBI:65315"/>
        <dbReference type="ChEBI" id="CHEBI:87170"/>
        <dbReference type="ChEBI" id="CHEBI:456215"/>
        <dbReference type="EC" id="2.8.1.13"/>
    </reaction>
</comment>
<evidence type="ECO:0000256" key="10">
    <source>
        <dbReference type="ARBA" id="ARBA00056575"/>
    </source>
</evidence>
<feature type="binding site" evidence="11">
    <location>
        <position position="126"/>
    </location>
    <ligand>
        <name>ATP</name>
        <dbReference type="ChEBI" id="CHEBI:30616"/>
    </ligand>
</feature>
<dbReference type="AlphaFoldDB" id="A0A0P6XEG9"/>
<dbReference type="NCBIfam" id="TIGR00420">
    <property type="entry name" value="trmU"/>
    <property type="match status" value="1"/>
</dbReference>